<dbReference type="InterPro" id="IPR000883">
    <property type="entry name" value="Cyt_C_Oxase_1"/>
</dbReference>
<comment type="subcellular location">
    <subcellularLocation>
        <location evidence="16">Cell membrane</location>
        <topology evidence="16">Multi-pass membrane protein</topology>
    </subcellularLocation>
    <subcellularLocation>
        <location evidence="1">Membrane</location>
        <topology evidence="1">Multi-pass membrane protein</topology>
    </subcellularLocation>
</comment>
<organism evidence="18 19">
    <name type="scientific">Anaeromyxobacter dehalogenans (strain ATCC BAA-258 / DSM 21875 / 2CP-1)</name>
    <dbReference type="NCBI Taxonomy" id="455488"/>
    <lineage>
        <taxon>Bacteria</taxon>
        <taxon>Pseudomonadati</taxon>
        <taxon>Myxococcota</taxon>
        <taxon>Myxococcia</taxon>
        <taxon>Myxococcales</taxon>
        <taxon>Cystobacterineae</taxon>
        <taxon>Anaeromyxobacteraceae</taxon>
        <taxon>Anaeromyxobacter</taxon>
    </lineage>
</organism>
<name>B8J5S3_ANAD2</name>
<evidence type="ECO:0000256" key="8">
    <source>
        <dbReference type="ARBA" id="ARBA00022967"/>
    </source>
</evidence>
<sequence length="555" mass="60934">MSSTAAVAVRAPAHETGSYLEHGRGVRSWLFTLDHKRIGIMYLVAISACLLLGGVFALALRMHLWNPQGALVSNDAYNKLFTLHGAVMIFLFIIPGIPAALGNFVLPLQLGAKDMAFPRVNLLSFWLFVAGAIFFVVVLVVGGVDTGWTLYPPYSLESARGLGILLALSAVVLTGFSSILTGVNFIATIHRMRPPGMGWFDMPLFLWALYATGVIQIISTPVLGITAAMGFLERIFHLGLFMPEYGGDPILFQHFFWFYSHPAVYIMILPAMGVVSEVVSVFSRKPIFGYRFIAVSSMAIAIIGFLVWGHHMFVSGQSRWASLAFSFLTMLVSIPSAIKTFNWIATMYKGAIVLKTPMVYVLTFFAIFGVGGLTGLFLGLLATDIPLHDTYFVVAHFHFVMVGAVMIAFLAGLHYWWPKMTGRMYHEGVGVTSAWLVFLGFNLTFVPQFLAGVLGMPRRYATYAPQFTAHNRLSTVGAFVLALGLALALAGLLHSLRRGRRAPPNPWGAASLEWTVASPPTHHNFDATPRARGPYDYSGLHEVSEDAGWVREEGR</sequence>
<evidence type="ECO:0000256" key="15">
    <source>
        <dbReference type="RuleBase" id="RU000370"/>
    </source>
</evidence>
<dbReference type="PANTHER" id="PTHR10422:SF18">
    <property type="entry name" value="CYTOCHROME C OXIDASE SUBUNIT 1"/>
    <property type="match status" value="1"/>
</dbReference>
<dbReference type="KEGG" id="acp:A2cp1_1677"/>
<feature type="transmembrane region" description="Helical" evidence="16">
    <location>
        <begin position="40"/>
        <end position="60"/>
    </location>
</feature>
<dbReference type="AlphaFoldDB" id="B8J5S3"/>
<dbReference type="InterPro" id="IPR014241">
    <property type="entry name" value="Cyt_c_oxidase_su1_bac"/>
</dbReference>
<evidence type="ECO:0000256" key="6">
    <source>
        <dbReference type="ARBA" id="ARBA00022692"/>
    </source>
</evidence>
<dbReference type="PRINTS" id="PR01165">
    <property type="entry name" value="CYCOXIDASEI"/>
</dbReference>
<keyword evidence="7 16" id="KW-0479">Metal-binding</keyword>
<evidence type="ECO:0000256" key="7">
    <source>
        <dbReference type="ARBA" id="ARBA00022723"/>
    </source>
</evidence>
<dbReference type="InterPro" id="IPR023615">
    <property type="entry name" value="Cyt_c_Oxase_su1_BS"/>
</dbReference>
<keyword evidence="16" id="KW-1003">Cell membrane</keyword>
<feature type="transmembrane region" description="Helical" evidence="16">
    <location>
        <begin position="473"/>
        <end position="493"/>
    </location>
</feature>
<dbReference type="InterPro" id="IPR036927">
    <property type="entry name" value="Cyt_c_oxase-like_su1_sf"/>
</dbReference>
<dbReference type="GO" id="GO:0006119">
    <property type="term" value="P:oxidative phosphorylation"/>
    <property type="evidence" value="ECO:0007669"/>
    <property type="project" value="UniProtKB-UniPathway"/>
</dbReference>
<evidence type="ECO:0000256" key="5">
    <source>
        <dbReference type="ARBA" id="ARBA00022660"/>
    </source>
</evidence>
<comment type="similarity">
    <text evidence="15">Belongs to the heme-copper respiratory oxidase family.</text>
</comment>
<dbReference type="GO" id="GO:0022904">
    <property type="term" value="P:respiratory electron transport chain"/>
    <property type="evidence" value="ECO:0007669"/>
    <property type="project" value="TreeGrafter"/>
</dbReference>
<feature type="transmembrane region" description="Helical" evidence="16">
    <location>
        <begin position="80"/>
        <end position="108"/>
    </location>
</feature>
<dbReference type="InterPro" id="IPR023616">
    <property type="entry name" value="Cyt_c_oxase-like_su1_dom"/>
</dbReference>
<gene>
    <name evidence="18" type="ordered locus">A2cp1_1677</name>
</gene>
<keyword evidence="4 15" id="KW-0349">Heme</keyword>
<evidence type="ECO:0000256" key="9">
    <source>
        <dbReference type="ARBA" id="ARBA00022982"/>
    </source>
</evidence>
<keyword evidence="9 15" id="KW-0249">Electron transport</keyword>
<keyword evidence="19" id="KW-1185">Reference proteome</keyword>
<evidence type="ECO:0000259" key="17">
    <source>
        <dbReference type="PROSITE" id="PS50855"/>
    </source>
</evidence>
<proteinExistence type="inferred from homology"/>
<comment type="catalytic activity">
    <reaction evidence="14 16">
        <text>4 Fe(II)-[cytochrome c] + O2 + 8 H(+)(in) = 4 Fe(III)-[cytochrome c] + 2 H2O + 4 H(+)(out)</text>
        <dbReference type="Rhea" id="RHEA:11436"/>
        <dbReference type="Rhea" id="RHEA-COMP:10350"/>
        <dbReference type="Rhea" id="RHEA-COMP:14399"/>
        <dbReference type="ChEBI" id="CHEBI:15377"/>
        <dbReference type="ChEBI" id="CHEBI:15378"/>
        <dbReference type="ChEBI" id="CHEBI:15379"/>
        <dbReference type="ChEBI" id="CHEBI:29033"/>
        <dbReference type="ChEBI" id="CHEBI:29034"/>
        <dbReference type="EC" id="7.1.1.9"/>
    </reaction>
</comment>
<evidence type="ECO:0000313" key="19">
    <source>
        <dbReference type="Proteomes" id="UP000007089"/>
    </source>
</evidence>
<dbReference type="GO" id="GO:0004129">
    <property type="term" value="F:cytochrome-c oxidase activity"/>
    <property type="evidence" value="ECO:0007669"/>
    <property type="project" value="UniProtKB-EC"/>
</dbReference>
<accession>B8J5S3</accession>
<dbReference type="GO" id="GO:0016491">
    <property type="term" value="F:oxidoreductase activity"/>
    <property type="evidence" value="ECO:0007669"/>
    <property type="project" value="UniProtKB-KW"/>
</dbReference>
<dbReference type="GO" id="GO:0020037">
    <property type="term" value="F:heme binding"/>
    <property type="evidence" value="ECO:0007669"/>
    <property type="project" value="InterPro"/>
</dbReference>
<feature type="domain" description="Cytochrome oxidase subunit I profile" evidence="17">
    <location>
        <begin position="29"/>
        <end position="532"/>
    </location>
</feature>
<dbReference type="HOGENOM" id="CLU_011899_7_3_7"/>
<evidence type="ECO:0000256" key="16">
    <source>
        <dbReference type="RuleBase" id="RU363061"/>
    </source>
</evidence>
<feature type="transmembrane region" description="Helical" evidence="16">
    <location>
        <begin position="359"/>
        <end position="382"/>
    </location>
</feature>
<dbReference type="NCBIfam" id="TIGR02891">
    <property type="entry name" value="CtaD_CoxA"/>
    <property type="match status" value="1"/>
</dbReference>
<dbReference type="PANTHER" id="PTHR10422">
    <property type="entry name" value="CYTOCHROME C OXIDASE SUBUNIT 1"/>
    <property type="match status" value="1"/>
</dbReference>
<evidence type="ECO:0000256" key="4">
    <source>
        <dbReference type="ARBA" id="ARBA00022617"/>
    </source>
</evidence>
<comment type="function">
    <text evidence="16">Cytochrome c oxidase is the component of the respiratory chain that catalyzes the reduction of oxygen to water. Subunits 1-3 form the functional core of the enzyme complex. CO I is the catalytic subunit of the enzyme. Electrons originating in cytochrome c are transferred via the copper A center of subunit 2 and heme A of subunit 1 to the bimetallic center formed by heme A3 and copper B.</text>
</comment>
<dbReference type="PROSITE" id="PS50855">
    <property type="entry name" value="COX1"/>
    <property type="match status" value="1"/>
</dbReference>
<keyword evidence="6 15" id="KW-0812">Transmembrane</keyword>
<evidence type="ECO:0000313" key="18">
    <source>
        <dbReference type="EMBL" id="ACL65020.1"/>
    </source>
</evidence>
<feature type="transmembrane region" description="Helical" evidence="16">
    <location>
        <begin position="429"/>
        <end position="453"/>
    </location>
</feature>
<dbReference type="Gene3D" id="1.20.210.10">
    <property type="entry name" value="Cytochrome c oxidase-like, subunit I domain"/>
    <property type="match status" value="1"/>
</dbReference>
<feature type="transmembrane region" description="Helical" evidence="16">
    <location>
        <begin position="394"/>
        <end position="417"/>
    </location>
</feature>
<dbReference type="RefSeq" id="WP_012632947.1">
    <property type="nucleotide sequence ID" value="NC_011891.1"/>
</dbReference>
<dbReference type="GO" id="GO:0005886">
    <property type="term" value="C:plasma membrane"/>
    <property type="evidence" value="ECO:0007669"/>
    <property type="project" value="UniProtKB-SubCell"/>
</dbReference>
<dbReference type="Proteomes" id="UP000007089">
    <property type="component" value="Chromosome"/>
</dbReference>
<dbReference type="SUPFAM" id="SSF81442">
    <property type="entry name" value="Cytochrome c oxidase subunit I-like"/>
    <property type="match status" value="1"/>
</dbReference>
<feature type="transmembrane region" description="Helical" evidence="16">
    <location>
        <begin position="287"/>
        <end position="308"/>
    </location>
</feature>
<dbReference type="UniPathway" id="UPA00705"/>
<evidence type="ECO:0000256" key="12">
    <source>
        <dbReference type="ARBA" id="ARBA00023008"/>
    </source>
</evidence>
<feature type="transmembrane region" description="Helical" evidence="16">
    <location>
        <begin position="252"/>
        <end position="275"/>
    </location>
</feature>
<dbReference type="EMBL" id="CP001359">
    <property type="protein sequence ID" value="ACL65020.1"/>
    <property type="molecule type" value="Genomic_DNA"/>
</dbReference>
<evidence type="ECO:0000256" key="14">
    <source>
        <dbReference type="ARBA" id="ARBA00047816"/>
    </source>
</evidence>
<protein>
    <recommendedName>
        <fullName evidence="16">Cytochrome c oxidase subunit 1</fullName>
        <ecNumber evidence="16">7.1.1.9</ecNumber>
    </recommendedName>
</protein>
<evidence type="ECO:0000256" key="10">
    <source>
        <dbReference type="ARBA" id="ARBA00022989"/>
    </source>
</evidence>
<keyword evidence="5 15" id="KW-0679">Respiratory chain</keyword>
<evidence type="ECO:0000256" key="3">
    <source>
        <dbReference type="ARBA" id="ARBA00022448"/>
    </source>
</evidence>
<reference evidence="18" key="1">
    <citation type="submission" date="2009-01" db="EMBL/GenBank/DDBJ databases">
        <title>Complete sequence of Anaeromyxobacter dehalogenans 2CP-1.</title>
        <authorList>
            <consortium name="US DOE Joint Genome Institute"/>
            <person name="Lucas S."/>
            <person name="Copeland A."/>
            <person name="Lapidus A."/>
            <person name="Glavina del Rio T."/>
            <person name="Dalin E."/>
            <person name="Tice H."/>
            <person name="Bruce D."/>
            <person name="Goodwin L."/>
            <person name="Pitluck S."/>
            <person name="Saunders E."/>
            <person name="Brettin T."/>
            <person name="Detter J.C."/>
            <person name="Han C."/>
            <person name="Larimer F."/>
            <person name="Land M."/>
            <person name="Hauser L."/>
            <person name="Kyrpides N."/>
            <person name="Ovchinnikova G."/>
            <person name="Beliaev A.S."/>
            <person name="Richardson P."/>
        </authorList>
    </citation>
    <scope>NUCLEOTIDE SEQUENCE</scope>
    <source>
        <strain evidence="18">2CP-1</strain>
    </source>
</reference>
<keyword evidence="13 16" id="KW-0472">Membrane</keyword>
<feature type="transmembrane region" description="Helical" evidence="16">
    <location>
        <begin position="204"/>
        <end position="232"/>
    </location>
</feature>
<dbReference type="GO" id="GO:0046872">
    <property type="term" value="F:metal ion binding"/>
    <property type="evidence" value="ECO:0007669"/>
    <property type="project" value="UniProtKB-KW"/>
</dbReference>
<evidence type="ECO:0000256" key="11">
    <source>
        <dbReference type="ARBA" id="ARBA00023004"/>
    </source>
</evidence>
<dbReference type="Pfam" id="PF00115">
    <property type="entry name" value="COX1"/>
    <property type="match status" value="1"/>
</dbReference>
<feature type="transmembrane region" description="Helical" evidence="16">
    <location>
        <begin position="320"/>
        <end position="338"/>
    </location>
</feature>
<keyword evidence="10 16" id="KW-1133">Transmembrane helix</keyword>
<dbReference type="EC" id="7.1.1.9" evidence="16"/>
<dbReference type="PROSITE" id="PS00077">
    <property type="entry name" value="COX1_CUB"/>
    <property type="match status" value="1"/>
</dbReference>
<keyword evidence="3 15" id="KW-0813">Transport</keyword>
<evidence type="ECO:0000256" key="13">
    <source>
        <dbReference type="ARBA" id="ARBA00023136"/>
    </source>
</evidence>
<keyword evidence="11 16" id="KW-0408">Iron</keyword>
<evidence type="ECO:0000256" key="1">
    <source>
        <dbReference type="ARBA" id="ARBA00004141"/>
    </source>
</evidence>
<dbReference type="GO" id="GO:0015990">
    <property type="term" value="P:electron transport coupled proton transport"/>
    <property type="evidence" value="ECO:0007669"/>
    <property type="project" value="InterPro"/>
</dbReference>
<keyword evidence="8" id="KW-1278">Translocase</keyword>
<feature type="transmembrane region" description="Helical" evidence="16">
    <location>
        <begin position="162"/>
        <end position="183"/>
    </location>
</feature>
<keyword evidence="18" id="KW-0560">Oxidoreductase</keyword>
<evidence type="ECO:0000256" key="2">
    <source>
        <dbReference type="ARBA" id="ARBA00004673"/>
    </source>
</evidence>
<keyword evidence="12 16" id="KW-0186">Copper</keyword>
<feature type="transmembrane region" description="Helical" evidence="16">
    <location>
        <begin position="120"/>
        <end position="142"/>
    </location>
</feature>
<comment type="pathway">
    <text evidence="2 16">Energy metabolism; oxidative phosphorylation.</text>
</comment>